<sequence length="230" mass="25269">MPRCVVQSLGKNLGGSLATCMNKIRVIQNSFGRGREAGALHRQHSATIQTRKIEIPTALSPRPNPKQLTHFRPDHPKLNRGRGFCDRRRSAGKRDAGPAPERRARRGVDTRSLELLILHARDADARPHRPATRPARDADPGPARATRPPPCVPRGTAGGRRPPGPAAARNPSSRRPPPPPPPAPSWSRPRGPIRHRYASFLPCINPPRLSCTPRPPPSRSRARARSSPRD</sequence>
<gene>
    <name evidence="2" type="ORF">PAHAL_7G237200</name>
</gene>
<feature type="compositionally biased region" description="Basic and acidic residues" evidence="1">
    <location>
        <begin position="71"/>
        <end position="112"/>
    </location>
</feature>
<reference evidence="2" key="1">
    <citation type="submission" date="2018-04" db="EMBL/GenBank/DDBJ databases">
        <title>WGS assembly of Panicum hallii.</title>
        <authorList>
            <person name="Lovell J."/>
            <person name="Jenkins J."/>
            <person name="Lowry D."/>
            <person name="Mamidi S."/>
            <person name="Sreedasyam A."/>
            <person name="Weng X."/>
            <person name="Barry K."/>
            <person name="Bonette J."/>
            <person name="Campitelli B."/>
            <person name="Daum C."/>
            <person name="Gordon S."/>
            <person name="Gould B."/>
            <person name="Lipzen A."/>
            <person name="Macqueen A."/>
            <person name="Palacio-Mejia J."/>
            <person name="Plott C."/>
            <person name="Shakirov E."/>
            <person name="Shu S."/>
            <person name="Yoshinaga Y."/>
            <person name="Zane M."/>
            <person name="Rokhsar D."/>
            <person name="Grimwood J."/>
            <person name="Schmutz J."/>
            <person name="Juenger T."/>
        </authorList>
    </citation>
    <scope>NUCLEOTIDE SEQUENCE [LARGE SCALE GENOMIC DNA]</scope>
    <source>
        <strain evidence="2">FIL2</strain>
    </source>
</reference>
<evidence type="ECO:0000256" key="1">
    <source>
        <dbReference type="SAM" id="MobiDB-lite"/>
    </source>
</evidence>
<name>A0A2S3I8X3_9POAL</name>
<protein>
    <submittedName>
        <fullName evidence="2">Uncharacterized protein</fullName>
    </submittedName>
</protein>
<dbReference type="AlphaFoldDB" id="A0A2S3I8X3"/>
<proteinExistence type="predicted"/>
<accession>A0A2S3I8X3</accession>
<dbReference type="Gramene" id="PAN39356">
    <property type="protein sequence ID" value="PAN39356"/>
    <property type="gene ID" value="PAHAL_7G237200"/>
</dbReference>
<dbReference type="Proteomes" id="UP000243499">
    <property type="component" value="Chromosome 7"/>
</dbReference>
<feature type="compositionally biased region" description="Pro residues" evidence="1">
    <location>
        <begin position="174"/>
        <end position="184"/>
    </location>
</feature>
<feature type="region of interest" description="Disordered" evidence="1">
    <location>
        <begin position="58"/>
        <end position="230"/>
    </location>
</feature>
<dbReference type="EMBL" id="CM008052">
    <property type="protein sequence ID" value="PAN39356.1"/>
    <property type="molecule type" value="Genomic_DNA"/>
</dbReference>
<feature type="compositionally biased region" description="Basic residues" evidence="1">
    <location>
        <begin position="220"/>
        <end position="230"/>
    </location>
</feature>
<evidence type="ECO:0000313" key="2">
    <source>
        <dbReference type="EMBL" id="PAN39356.1"/>
    </source>
</evidence>
<organism evidence="2">
    <name type="scientific">Panicum hallii</name>
    <dbReference type="NCBI Taxonomy" id="206008"/>
    <lineage>
        <taxon>Eukaryota</taxon>
        <taxon>Viridiplantae</taxon>
        <taxon>Streptophyta</taxon>
        <taxon>Embryophyta</taxon>
        <taxon>Tracheophyta</taxon>
        <taxon>Spermatophyta</taxon>
        <taxon>Magnoliopsida</taxon>
        <taxon>Liliopsida</taxon>
        <taxon>Poales</taxon>
        <taxon>Poaceae</taxon>
        <taxon>PACMAD clade</taxon>
        <taxon>Panicoideae</taxon>
        <taxon>Panicodae</taxon>
        <taxon>Paniceae</taxon>
        <taxon>Panicinae</taxon>
        <taxon>Panicum</taxon>
        <taxon>Panicum sect. Panicum</taxon>
    </lineage>
</organism>